<dbReference type="OrthoDB" id="155250at2"/>
<keyword evidence="3" id="KW-1185">Reference proteome</keyword>
<evidence type="ECO:0000313" key="3">
    <source>
        <dbReference type="Proteomes" id="UP000003195"/>
    </source>
</evidence>
<dbReference type="HOGENOM" id="CLU_110721_0_0_9"/>
<dbReference type="AlphaFoldDB" id="E2ZBJ6"/>
<protein>
    <submittedName>
        <fullName evidence="2">HD domain protein</fullName>
    </submittedName>
</protein>
<organism evidence="2 3">
    <name type="scientific">Megasphaera micronuciformis F0359</name>
    <dbReference type="NCBI Taxonomy" id="706434"/>
    <lineage>
        <taxon>Bacteria</taxon>
        <taxon>Bacillati</taxon>
        <taxon>Bacillota</taxon>
        <taxon>Negativicutes</taxon>
        <taxon>Veillonellales</taxon>
        <taxon>Veillonellaceae</taxon>
        <taxon>Megasphaera</taxon>
    </lineage>
</organism>
<dbReference type="Proteomes" id="UP000003195">
    <property type="component" value="Unassembled WGS sequence"/>
</dbReference>
<dbReference type="EMBL" id="AECS01000036">
    <property type="protein sequence ID" value="EFQ04224.1"/>
    <property type="molecule type" value="Genomic_DNA"/>
</dbReference>
<dbReference type="InterPro" id="IPR003607">
    <property type="entry name" value="HD/PDEase_dom"/>
</dbReference>
<accession>E2ZBJ6</accession>
<comment type="caution">
    <text evidence="2">The sequence shown here is derived from an EMBL/GenBank/DDBJ whole genome shotgun (WGS) entry which is preliminary data.</text>
</comment>
<dbReference type="SUPFAM" id="SSF109604">
    <property type="entry name" value="HD-domain/PDEase-like"/>
    <property type="match status" value="1"/>
</dbReference>
<dbReference type="CDD" id="cd00077">
    <property type="entry name" value="HDc"/>
    <property type="match status" value="1"/>
</dbReference>
<dbReference type="InterPro" id="IPR006674">
    <property type="entry name" value="HD_domain"/>
</dbReference>
<dbReference type="Pfam" id="PF01966">
    <property type="entry name" value="HD"/>
    <property type="match status" value="1"/>
</dbReference>
<dbReference type="eggNOG" id="COG1418">
    <property type="taxonomic scope" value="Bacteria"/>
</dbReference>
<dbReference type="Gene3D" id="1.10.3210.10">
    <property type="entry name" value="Hypothetical protein af1432"/>
    <property type="match status" value="1"/>
</dbReference>
<proteinExistence type="predicted"/>
<sequence length="162" mass="18197">MDISKLTVAAITYDKGDAKRIQHFIKVHSFAELIGRMEGLDPRTLEILCTAAVLHDIGIHAAEEKYGNCSGKYQEIEGPAPVREILSRLTTDKELIDRVCFLIAHHHTYSGIDGSDWQILLEADFIVNAYEDALRADAIRHFRDSIFKTKSGLSLLNKIFAL</sequence>
<gene>
    <name evidence="2" type="ORF">HMPREF9429_00826</name>
</gene>
<dbReference type="STRING" id="706434.HMPREF9429_00826"/>
<evidence type="ECO:0000259" key="1">
    <source>
        <dbReference type="Pfam" id="PF01966"/>
    </source>
</evidence>
<feature type="domain" description="HD" evidence="1">
    <location>
        <begin position="20"/>
        <end position="111"/>
    </location>
</feature>
<name>E2ZBJ6_9FIRM</name>
<reference evidence="2 3" key="1">
    <citation type="submission" date="2010-08" db="EMBL/GenBank/DDBJ databases">
        <authorList>
            <person name="Weinstock G."/>
            <person name="Sodergren E."/>
            <person name="Clifton S."/>
            <person name="Fulton L."/>
            <person name="Fulton B."/>
            <person name="Courtney L."/>
            <person name="Fronick C."/>
            <person name="Harrison M."/>
            <person name="Strong C."/>
            <person name="Farmer C."/>
            <person name="Delahaunty K."/>
            <person name="Markovic C."/>
            <person name="Hall O."/>
            <person name="Minx P."/>
            <person name="Tomlinson C."/>
            <person name="Mitreva M."/>
            <person name="Hou S."/>
            <person name="Chen J."/>
            <person name="Wollam A."/>
            <person name="Pepin K.H."/>
            <person name="Johnson M."/>
            <person name="Bhonagiri V."/>
            <person name="Zhang X."/>
            <person name="Suruliraj S."/>
            <person name="Warren W."/>
            <person name="Chinwalla A."/>
            <person name="Mardis E.R."/>
            <person name="Wilson R.K."/>
        </authorList>
    </citation>
    <scope>NUCLEOTIDE SEQUENCE [LARGE SCALE GENOMIC DNA]</scope>
    <source>
        <strain evidence="2 3">F0359</strain>
    </source>
</reference>
<dbReference type="RefSeq" id="WP_006941843.1">
    <property type="nucleotide sequence ID" value="NZ_GL538208.1"/>
</dbReference>
<evidence type="ECO:0000313" key="2">
    <source>
        <dbReference type="EMBL" id="EFQ04224.1"/>
    </source>
</evidence>